<evidence type="ECO:0000313" key="3">
    <source>
        <dbReference type="Proteomes" id="UP000030763"/>
    </source>
</evidence>
<feature type="region of interest" description="Disordered" evidence="1">
    <location>
        <begin position="1407"/>
        <end position="1436"/>
    </location>
</feature>
<organism evidence="2 3">
    <name type="scientific">Eimeria maxima</name>
    <name type="common">Coccidian parasite</name>
    <dbReference type="NCBI Taxonomy" id="5804"/>
    <lineage>
        <taxon>Eukaryota</taxon>
        <taxon>Sar</taxon>
        <taxon>Alveolata</taxon>
        <taxon>Apicomplexa</taxon>
        <taxon>Conoidasida</taxon>
        <taxon>Coccidia</taxon>
        <taxon>Eucoccidiorida</taxon>
        <taxon>Eimeriorina</taxon>
        <taxon>Eimeriidae</taxon>
        <taxon>Eimeria</taxon>
    </lineage>
</organism>
<dbReference type="Proteomes" id="UP000030763">
    <property type="component" value="Unassembled WGS sequence"/>
</dbReference>
<reference evidence="2" key="2">
    <citation type="submission" date="2013-10" db="EMBL/GenBank/DDBJ databases">
        <authorList>
            <person name="Aslett M."/>
        </authorList>
    </citation>
    <scope>NUCLEOTIDE SEQUENCE [LARGE SCALE GENOMIC DNA]</scope>
    <source>
        <strain evidence="2">Weybridge</strain>
    </source>
</reference>
<dbReference type="GeneID" id="25335006"/>
<feature type="compositionally biased region" description="Low complexity" evidence="1">
    <location>
        <begin position="703"/>
        <end position="713"/>
    </location>
</feature>
<name>U6M0T0_EIMMA</name>
<reference evidence="2" key="1">
    <citation type="submission" date="2013-10" db="EMBL/GenBank/DDBJ databases">
        <title>Genomic analysis of the causative agents of coccidiosis in chickens.</title>
        <authorList>
            <person name="Reid A.J."/>
            <person name="Blake D."/>
            <person name="Billington K."/>
            <person name="Browne H."/>
            <person name="Dunn M."/>
            <person name="Hung S."/>
            <person name="Kawahara F."/>
            <person name="Miranda-Saavedra D."/>
            <person name="Mourier T."/>
            <person name="Nagra H."/>
            <person name="Otto T.D."/>
            <person name="Rawlings N."/>
            <person name="Sanchez A."/>
            <person name="Sanders M."/>
            <person name="Subramaniam C."/>
            <person name="Tay Y."/>
            <person name="Dear P."/>
            <person name="Doerig C."/>
            <person name="Gruber A."/>
            <person name="Parkinson J."/>
            <person name="Shirley M."/>
            <person name="Wan K.L."/>
            <person name="Berriman M."/>
            <person name="Tomley F."/>
            <person name="Pain A."/>
        </authorList>
    </citation>
    <scope>NUCLEOTIDE SEQUENCE [LARGE SCALE GENOMIC DNA]</scope>
    <source>
        <strain evidence="2">Weybridge</strain>
    </source>
</reference>
<dbReference type="OrthoDB" id="347920at2759"/>
<evidence type="ECO:0000256" key="1">
    <source>
        <dbReference type="SAM" id="MobiDB-lite"/>
    </source>
</evidence>
<feature type="compositionally biased region" description="Low complexity" evidence="1">
    <location>
        <begin position="2859"/>
        <end position="2874"/>
    </location>
</feature>
<feature type="region of interest" description="Disordered" evidence="1">
    <location>
        <begin position="2284"/>
        <end position="2322"/>
    </location>
</feature>
<keyword evidence="3" id="KW-1185">Reference proteome</keyword>
<proteinExistence type="predicted"/>
<feature type="region of interest" description="Disordered" evidence="1">
    <location>
        <begin position="2548"/>
        <end position="2570"/>
    </location>
</feature>
<feature type="compositionally biased region" description="Polar residues" evidence="1">
    <location>
        <begin position="2914"/>
        <end position="2926"/>
    </location>
</feature>
<feature type="region of interest" description="Disordered" evidence="1">
    <location>
        <begin position="551"/>
        <end position="573"/>
    </location>
</feature>
<feature type="compositionally biased region" description="Low complexity" evidence="1">
    <location>
        <begin position="2145"/>
        <end position="2160"/>
    </location>
</feature>
<dbReference type="OMA" id="FELPICG"/>
<feature type="region of interest" description="Disordered" evidence="1">
    <location>
        <begin position="2845"/>
        <end position="2892"/>
    </location>
</feature>
<dbReference type="GO" id="GO:0016592">
    <property type="term" value="C:mediator complex"/>
    <property type="evidence" value="ECO:0007669"/>
    <property type="project" value="TreeGrafter"/>
</dbReference>
<dbReference type="RefSeq" id="XP_013334244.1">
    <property type="nucleotide sequence ID" value="XM_013478790.1"/>
</dbReference>
<dbReference type="InterPro" id="IPR051647">
    <property type="entry name" value="Mediator_comp_sub12"/>
</dbReference>
<feature type="region of interest" description="Disordered" evidence="1">
    <location>
        <begin position="809"/>
        <end position="830"/>
    </location>
</feature>
<feature type="region of interest" description="Disordered" evidence="1">
    <location>
        <begin position="2405"/>
        <end position="2445"/>
    </location>
</feature>
<dbReference type="VEuPathDB" id="ToxoDB:EMWEY_00010200"/>
<feature type="compositionally biased region" description="Low complexity" evidence="1">
    <location>
        <begin position="553"/>
        <end position="562"/>
    </location>
</feature>
<feature type="compositionally biased region" description="Basic residues" evidence="1">
    <location>
        <begin position="894"/>
        <end position="903"/>
    </location>
</feature>
<feature type="region of interest" description="Disordered" evidence="1">
    <location>
        <begin position="884"/>
        <end position="903"/>
    </location>
</feature>
<sequence length="4126" mass="443518">MVNDDGAGSSAVVPEELPPLAFPSIGCLELRRIVDVPFSLPPLSPAESADLQEEQHKQQTLDKDSKDRSDGGELVEASTAAEVADASRCNSAPQPSQEGSVSLLSGLLRRLLGPQQQQQQQRDNSFFVDRLGFELPICGVPNAQQICSSWGAAGRVQSERGDKCVSVISWEGRQVFFWLLWPNSSSPRAAAAASAAAKPDATAEPPAGGAGEGAAGLYVYTAEEAVLSCSLVERFSILALTYDTKPPRTELLLLPQMHAPMPPSGSKSNRKVELTPQPLVPLRRLLLPRDDVVLQWVGDCPWGVLFLCFCLQTKFGALMLLHSEAIATQQKLALQQQQQQEEGVGGQLVPAAASGDWQSVASVKLLARDFSSAWLPTTPFPPCAVSVHPSLPVAVVVGFCAQERCAWTCWVPLHAMKVEREAEGESDNSEEEEEELAAIDATCAAESQSKRLRNAGKLAADAPPPVVVVLPSLDLLRSLAARHALEAMDAHFQQPQQQEEGEQQHGAARVPMWRSADSPESFYGPVFFKPRELAEETDRWLREKNTFTRGRVQSNTAAAASQQHHHTEAAEAAAKRRQLLLAHLRDRLHAFPEDSQQQEQKQPQLQHVTISSCGGLLALSLSSDELLLLRLTRDEQACDGSNDGAAYYEPLAFLPAPFMWHVRSRAVVTPELQVTHHSSAATVPLRQRADEQSAQLRNRTHSQQEQQQEQQQMFGAELESLEEAVALLQVDRSSPPMTLSASFFAGEASELLVLFFSDQAPLETQQQQQQLLQQQENATAAASFDKESPGNWLCVAFDLDRNSLLLSPEEEQQQQHHHQQRSERSLSTGRSSGPCWAVVDGCRGPPTFPLAVLHPLGDVQHMGDGGSGELQQQDDTLLLLSVERAGSHSSSSTGKHHKQHQRGGFRLSLSSLQCGDVVSFAAAAASQGRWGEGEALLQRSLSLAHSAHEAAAAAAVGGDEVRGVVLTRSQEEVQRLEEALRQLQQQRWQQVGSEPTASEDDFQAAFRFVERAAGEEGSSTYQWLMQQALMYEPFAATTAAARYSTPASDTSAAIAGAWTPHPLPLRRLRLLLQRALQLQQQQQKQQQTESDATCAEGVLSERLKRCDLLLALSDTAARLSGVERLDPETAVATITTSTAVRAETEFTRSSLKQRQKERHRQKQQQDPTVDADAAEVSKEVGGMLLQQLRRALAALLKSPCDAETDGEQLPFVLQLAQVFAAHSQTLAVELLLQQHPHQLQPQWRSILSAFPEAIPPQRFLHLLPRQIPTFDSNGYGSARNSSSSSVLEATAEDIAEWTVERCLAVMKGPGLLQHCALPLATAVLLMLLRQAPPADLAAAAAAALQQQQQAREALTMSRLDQKQLQQIQQQHELLLRQQKQQQQRAAAAAAEASLSAAVLAAGHTPLTSTQAASAQQANSHSPPAAAEDAAASATSTMPDAAEQVEVMGAPWGIDKNLLLQQQHAHSELQNGYPGIRRLCALHGLLRQFLLLQMLQLRCRELQQQQEHPVAASPPTVFRRPPPAGKRLQQELQQKRVLLENATEDFFSFVRLTDSSRLLLLLLHLVAAQQQQELGSGTCATETEGNNSRTQAFAAAAVATLVEPFATLECFASPEGQTPDAAVAAGASDAFPAAAPVPITAAQPHEDLTPLLRAVDSCFRRGLLLELSLCLSAEAADPLTAAAALRASRCSAAAAVGAAAGAAEGETGPARSTEEGLAAAATGLTEATALRLLRWVLLLLAAKCSSPQLPPECRLIPDASLLLRLALVAAYRKDSCLPGARVAVYVKAVLREALQQLKQQQQQQLGTAWAPAFPAAAASAAAEAVAAAAGVPSPPEKELQSDVSLLLHQTEAVVAAQELLPGRGKGPVLRATFLDLRAAALSEKAAKQLLLPLLEEAIWQQQAACSTGSSRSGEKAGAEWMNMFNRTVYIHRKLSVAMPPTDFYMHLASLLASLPPLQTADVQQQQQHPLLLLLPLWEQAALLAGDNTRKDFAESCCCLLLQRAQSLLDKPPQQVGPHTALAATLLQRAAAVAEDALHALQQHLQQLPPQTQQQQQQRQLQRIKTDIEQEMTLHSVVVLLYDLLQQQQQQQWALPSALGAASAAAATAAAAAAAAAEAAISRARGAALNALLSSGDTDSEGRGSSDSEGPSNQQAAAATATTAGGTATDAALKVAAARATAAEAACVLLQLAQPPVLRQQLRTAFGRRQLLSVLLQKQPQLALQQQQMMKHLGKLLSIEADEQQQLIDIARGFAYRALGERGAATTIAATLLAAELHKTIAETAAGVGPAKEDGKRRESLDEADQTTHKRQRTAASTQGEQVAPAAAKTVQQYAAAAAAAACRLARSTERPLLASLGEAAAADLLHQQAPRLASRVVAAAVCNAADEQLPGLLRCAAAARSAAAASPAGGVSQPQGRPAGWEPATAADLVPPPDASTPGEADNQSLALKPSQASAVWLLNSQNFRPQGSNSNGSGTVQYQMARSVLKLLGSEKPTAAAAVAAAGNIWGPPSFLFVSAFEAAGGAVASAAASAKQFYAAALAADAAADAHIQQQQEQQRHQQHPANTGGAAAEAASARAVASALHEWGVLKEVGESSSRSALIAAAFSPLLGAPKDLLLQPSSWELAGVPAGVVDWQALLRRDVAVAVLLLSSAGVPAPGATAAPFRAPATPPAAANAASSEECISEELLLTSSLPASCAALLQTPGLTATELLLVVHHLLLLELMPLLLLLCPQNPSLERLATALLLLLRFLKRVPHPRHLRISNSGGQDSSKRELPVLLGARLVGDSAYRRDTLLQIGAADSSLIDAAAAAMAAAEPLSAPLKSLQPLVPKKGLSFCSSSSTTVSPLSGTVGAHTGPPQQLQQHRQQQQVQQQQHPAMETDEDASSATPCHLTPDNSVVKSCALVKDPSCLASAESTAETPNQDPQQHQRQELHRQMQEPPKAVGFQPNAEVSFDGTESNDATVIESLGGEGLSLRLEHAKKTLLLNATPLNIAMASEASPSVSVLLRCAPAALGLLVLDCMAALLQANKPQTLSLLHPSVLRQLCHREARREQHSPAAETADSAATETTGGGSAAAAVAAAAASVQYSFFDSVGDCVLHPQEFQRRILFMRRLFACCVSALRCEPALFLLPTVRRAAAEATAVEADRTPATTESSLLRVARVAVESAGLGALADEETLGALQLSMSSLDAAALLLPPPCLLQDGSALSGPADAIQSATPAHVDDPFAVSFAAAADSSNICVALCLRQQMKCLARRSSAAALCFSALEKHLQQLKKNFSGLSFPAFDVLENYELRQTAADQCSKRTAGDAAVSQRTPDAACSVDTSGAASDIVSLLLKQLPLEDWGRLLMHVKPLGPSLQLLIALPMHHQLQQHHQGGPLRDENQRMHSDADDLSGHADRAELTNKLRQLLDRLVTILPFAASWEQRVGSSPSFFTEERTVPEAAAELLTTATDEVYKAFSGTFWRLACRHALAHPRHSTEAEAACPRVAVLSDLAALISTGFSAWLRSRWQLMHHQEQQQHLQQEEHEQFQQSGLHELHDVRSVADATPELVETALDKLLQRTAYVPLKSTCESLAFALFVLQQITRDSAPYKTTACDSSVWESAELLTHIRLFQVLVGHTRSLRNTLEVLDAEQQASMDSLAANCFKTTSELLQIQERCLDRLAVYALFPDKKDRKVCSTLLNVRTADSGDCKEPDVGNFVLRVIETLNVQGNAFTTSRASVRSRCAALLLWRGERSCGNQSFGANASAMRWSPLWSDSVLQLPQEIRQDSAPPETGVQRTTESKAWNALLDTAESIEDVMILRLLSGKHVADNAHLYWEGQQSPLLMLMTWDAQLHVSAVKRLLEKSQISGASNRRSHSGCVSLPGLHSQLDVTNSSVDMLQLAHAFAAACLLLLTGQACALTNTTFFPFVMELLEEDLWWDDTSRDTHTATATTQDHNASKAAGYWIQSIQRFLLKWWIRGSGELEASQKQKRGIRDICAENEVSMFQVVEYLSTFILPPRGVHKLVEISQYLSLVYPSPICFPQESKNDRYHGCPNGNFFHDISVGSMELSVAFGQSSCKKCRPSCDMYLEFVPGQYRASVQRYLAQRFNSTRMPKAYVKDLECFLLRASTAIRQQLSMAL</sequence>
<feature type="region of interest" description="Disordered" evidence="1">
    <location>
        <begin position="491"/>
        <end position="510"/>
    </location>
</feature>
<feature type="compositionally biased region" description="Low complexity" evidence="1">
    <location>
        <begin position="1407"/>
        <end position="1433"/>
    </location>
</feature>
<evidence type="ECO:0000313" key="2">
    <source>
        <dbReference type="EMBL" id="CDJ57596.1"/>
    </source>
</evidence>
<feature type="region of interest" description="Disordered" evidence="1">
    <location>
        <begin position="2133"/>
        <end position="2160"/>
    </location>
</feature>
<dbReference type="EMBL" id="HG719331">
    <property type="protein sequence ID" value="CDJ57596.1"/>
    <property type="molecule type" value="Genomic_DNA"/>
</dbReference>
<feature type="compositionally biased region" description="Basic and acidic residues" evidence="1">
    <location>
        <begin position="53"/>
        <end position="71"/>
    </location>
</feature>
<dbReference type="PANTHER" id="PTHR46007">
    <property type="entry name" value="MEDIATOR OF RNA POLYMERASE II TRANSCRIPTION SUBUNIT 12"/>
    <property type="match status" value="1"/>
</dbReference>
<dbReference type="GO" id="GO:0045944">
    <property type="term" value="P:positive regulation of transcription by RNA polymerase II"/>
    <property type="evidence" value="ECO:0007669"/>
    <property type="project" value="TreeGrafter"/>
</dbReference>
<feature type="region of interest" description="Disordered" evidence="1">
    <location>
        <begin position="2913"/>
        <end position="2938"/>
    </location>
</feature>
<feature type="compositionally biased region" description="Basic and acidic residues" evidence="1">
    <location>
        <begin position="2927"/>
        <end position="2937"/>
    </location>
</feature>
<feature type="compositionally biased region" description="Basic residues" evidence="1">
    <location>
        <begin position="1151"/>
        <end position="1162"/>
    </location>
</feature>
<feature type="region of interest" description="Disordered" evidence="1">
    <location>
        <begin position="42"/>
        <end position="98"/>
    </location>
</feature>
<feature type="compositionally biased region" description="Basic and acidic residues" evidence="1">
    <location>
        <begin position="2289"/>
        <end position="2299"/>
    </location>
</feature>
<protein>
    <submittedName>
        <fullName evidence="2">Uncharacterized protein</fullName>
    </submittedName>
</protein>
<feature type="region of interest" description="Disordered" evidence="1">
    <location>
        <begin position="1145"/>
        <end position="1172"/>
    </location>
</feature>
<gene>
    <name evidence="2" type="ORF">EMWEY_00010200</name>
</gene>
<dbReference type="PANTHER" id="PTHR46007:SF8">
    <property type="entry name" value="C2H2-TYPE DOMAIN-CONTAINING PROTEIN"/>
    <property type="match status" value="1"/>
</dbReference>
<accession>U6M0T0</accession>
<feature type="region of interest" description="Disordered" evidence="1">
    <location>
        <begin position="679"/>
        <end position="713"/>
    </location>
</feature>
<dbReference type="GO" id="GO:0003713">
    <property type="term" value="F:transcription coactivator activity"/>
    <property type="evidence" value="ECO:0007669"/>
    <property type="project" value="TreeGrafter"/>
</dbReference>